<reference evidence="2 3" key="1">
    <citation type="journal article" date="2019" name="Nat. Plants">
        <title>Genome sequencing of Musa balbisiana reveals subgenome evolution and function divergence in polyploid bananas.</title>
        <authorList>
            <person name="Yao X."/>
        </authorList>
    </citation>
    <scope>NUCLEOTIDE SEQUENCE [LARGE SCALE GENOMIC DNA]</scope>
    <source>
        <strain evidence="3">cv. DH-PKW</strain>
        <tissue evidence="2">Leaves</tissue>
    </source>
</reference>
<keyword evidence="3" id="KW-1185">Reference proteome</keyword>
<feature type="compositionally biased region" description="Polar residues" evidence="1">
    <location>
        <begin position="34"/>
        <end position="54"/>
    </location>
</feature>
<evidence type="ECO:0000313" key="2">
    <source>
        <dbReference type="EMBL" id="THU49516.1"/>
    </source>
</evidence>
<proteinExistence type="predicted"/>
<evidence type="ECO:0000313" key="3">
    <source>
        <dbReference type="Proteomes" id="UP000317650"/>
    </source>
</evidence>
<feature type="region of interest" description="Disordered" evidence="1">
    <location>
        <begin position="1"/>
        <end position="54"/>
    </location>
</feature>
<gene>
    <name evidence="2" type="ORF">C4D60_Mb06t10390</name>
</gene>
<evidence type="ECO:0000256" key="1">
    <source>
        <dbReference type="SAM" id="MobiDB-lite"/>
    </source>
</evidence>
<organism evidence="2 3">
    <name type="scientific">Musa balbisiana</name>
    <name type="common">Banana</name>
    <dbReference type="NCBI Taxonomy" id="52838"/>
    <lineage>
        <taxon>Eukaryota</taxon>
        <taxon>Viridiplantae</taxon>
        <taxon>Streptophyta</taxon>
        <taxon>Embryophyta</taxon>
        <taxon>Tracheophyta</taxon>
        <taxon>Spermatophyta</taxon>
        <taxon>Magnoliopsida</taxon>
        <taxon>Liliopsida</taxon>
        <taxon>Zingiberales</taxon>
        <taxon>Musaceae</taxon>
        <taxon>Musa</taxon>
    </lineage>
</organism>
<accession>A0A4V4H3T6</accession>
<name>A0A4V4H3T6_MUSBA</name>
<sequence length="86" mass="9117">MEKYTRSKRGQAAATKCSGSKSKSKSKLKVEHASTASSEAAGSQKSRNSNDTGVDTGSIALRVLECIVCFGPLLPPIYQVRISLLS</sequence>
<dbReference type="Proteomes" id="UP000317650">
    <property type="component" value="Chromosome 6"/>
</dbReference>
<comment type="caution">
    <text evidence="2">The sequence shown here is derived from an EMBL/GenBank/DDBJ whole genome shotgun (WGS) entry which is preliminary data.</text>
</comment>
<dbReference type="EMBL" id="PYDT01000009">
    <property type="protein sequence ID" value="THU49516.1"/>
    <property type="molecule type" value="Genomic_DNA"/>
</dbReference>
<protein>
    <submittedName>
        <fullName evidence="2">Uncharacterized protein</fullName>
    </submittedName>
</protein>
<dbReference type="AlphaFoldDB" id="A0A4V4H3T6"/>